<dbReference type="PANTHER" id="PTHR46481:SF10">
    <property type="entry name" value="ZINC FINGER BED DOMAIN-CONTAINING PROTEIN 39"/>
    <property type="match status" value="1"/>
</dbReference>
<keyword evidence="5" id="KW-0539">Nucleus</keyword>
<keyword evidence="4" id="KW-0862">Zinc</keyword>
<evidence type="ECO:0000256" key="4">
    <source>
        <dbReference type="ARBA" id="ARBA00022833"/>
    </source>
</evidence>
<dbReference type="PANTHER" id="PTHR46481">
    <property type="entry name" value="ZINC FINGER BED DOMAIN-CONTAINING PROTEIN 4"/>
    <property type="match status" value="1"/>
</dbReference>
<protein>
    <submittedName>
        <fullName evidence="6">Uncharacterized protein</fullName>
    </submittedName>
</protein>
<accession>A0A8H4VU70</accession>
<dbReference type="SUPFAM" id="SSF53098">
    <property type="entry name" value="Ribonuclease H-like"/>
    <property type="match status" value="1"/>
</dbReference>
<dbReference type="SUPFAM" id="SSF140996">
    <property type="entry name" value="Hermes dimerisation domain"/>
    <property type="match status" value="1"/>
</dbReference>
<reference evidence="6 7" key="1">
    <citation type="submission" date="2019-12" db="EMBL/GenBank/DDBJ databases">
        <authorList>
            <person name="Floudas D."/>
            <person name="Bentzer J."/>
            <person name="Ahren D."/>
            <person name="Johansson T."/>
            <person name="Persson P."/>
            <person name="Tunlid A."/>
        </authorList>
    </citation>
    <scope>NUCLEOTIDE SEQUENCE [LARGE SCALE GENOMIC DNA]</scope>
    <source>
        <strain evidence="6 7">CBS 102.39</strain>
    </source>
</reference>
<dbReference type="EMBL" id="JAACJL010000002">
    <property type="protein sequence ID" value="KAF4622362.1"/>
    <property type="molecule type" value="Genomic_DNA"/>
</dbReference>
<evidence type="ECO:0000256" key="2">
    <source>
        <dbReference type="ARBA" id="ARBA00022723"/>
    </source>
</evidence>
<dbReference type="InterPro" id="IPR012337">
    <property type="entry name" value="RNaseH-like_sf"/>
</dbReference>
<name>A0A8H4VU70_9AGAR</name>
<evidence type="ECO:0000256" key="1">
    <source>
        <dbReference type="ARBA" id="ARBA00004123"/>
    </source>
</evidence>
<keyword evidence="2" id="KW-0479">Metal-binding</keyword>
<dbReference type="GO" id="GO:0008270">
    <property type="term" value="F:zinc ion binding"/>
    <property type="evidence" value="ECO:0007669"/>
    <property type="project" value="UniProtKB-KW"/>
</dbReference>
<comment type="subcellular location">
    <subcellularLocation>
        <location evidence="1">Nucleus</location>
    </subcellularLocation>
</comment>
<gene>
    <name evidence="6" type="ORF">D9613_009168</name>
</gene>
<organism evidence="6 7">
    <name type="scientific">Agrocybe pediades</name>
    <dbReference type="NCBI Taxonomy" id="84607"/>
    <lineage>
        <taxon>Eukaryota</taxon>
        <taxon>Fungi</taxon>
        <taxon>Dikarya</taxon>
        <taxon>Basidiomycota</taxon>
        <taxon>Agaricomycotina</taxon>
        <taxon>Agaricomycetes</taxon>
        <taxon>Agaricomycetidae</taxon>
        <taxon>Agaricales</taxon>
        <taxon>Agaricineae</taxon>
        <taxon>Strophariaceae</taxon>
        <taxon>Agrocybe</taxon>
    </lineage>
</organism>
<dbReference type="GO" id="GO:0005634">
    <property type="term" value="C:nucleus"/>
    <property type="evidence" value="ECO:0007669"/>
    <property type="project" value="UniProtKB-SubCell"/>
</dbReference>
<dbReference type="Proteomes" id="UP000521872">
    <property type="component" value="Unassembled WGS sequence"/>
</dbReference>
<evidence type="ECO:0000256" key="5">
    <source>
        <dbReference type="ARBA" id="ARBA00023242"/>
    </source>
</evidence>
<keyword evidence="3" id="KW-0863">Zinc-finger</keyword>
<sequence>MKAADVDSIREGLGDAKLVDGSITAVFKQTGKGKVTYSHKQHTASQTCAEIVCWVAESMCPFNIMEDRGFKSPMLTGRHNYRLPSRVTVARDVKRVFKKARKCIAKMLQDYDGALNFGTDAWTSPNSKAYVAVTVHYETEGVPKCLLLDIAEVARSHTGLNLAIAFAKILEDFSIEDKILSLTCDNASSNDALISQLPTLLDTFPGAANRT</sequence>
<evidence type="ECO:0000256" key="3">
    <source>
        <dbReference type="ARBA" id="ARBA00022771"/>
    </source>
</evidence>
<dbReference type="InterPro" id="IPR052035">
    <property type="entry name" value="ZnF_BED_domain_contain"/>
</dbReference>
<evidence type="ECO:0000313" key="6">
    <source>
        <dbReference type="EMBL" id="KAF4622362.1"/>
    </source>
</evidence>
<keyword evidence="7" id="KW-1185">Reference proteome</keyword>
<evidence type="ECO:0000313" key="7">
    <source>
        <dbReference type="Proteomes" id="UP000521872"/>
    </source>
</evidence>
<proteinExistence type="predicted"/>
<dbReference type="AlphaFoldDB" id="A0A8H4VU70"/>
<comment type="caution">
    <text evidence="6">The sequence shown here is derived from an EMBL/GenBank/DDBJ whole genome shotgun (WGS) entry which is preliminary data.</text>
</comment>